<evidence type="ECO:0000256" key="2">
    <source>
        <dbReference type="SAM" id="MobiDB-lite"/>
    </source>
</evidence>
<evidence type="ECO:0000313" key="5">
    <source>
        <dbReference type="Proteomes" id="UP001492380"/>
    </source>
</evidence>
<keyword evidence="5" id="KW-1185">Reference proteome</keyword>
<dbReference type="Gene3D" id="1.10.8.270">
    <property type="entry name" value="putative rabgap domain of human tbc1 domain family member 14 like domains"/>
    <property type="match status" value="1"/>
</dbReference>
<organism evidence="4 5">
    <name type="scientific">Phyllosticta capitalensis</name>
    <dbReference type="NCBI Taxonomy" id="121624"/>
    <lineage>
        <taxon>Eukaryota</taxon>
        <taxon>Fungi</taxon>
        <taxon>Dikarya</taxon>
        <taxon>Ascomycota</taxon>
        <taxon>Pezizomycotina</taxon>
        <taxon>Dothideomycetes</taxon>
        <taxon>Dothideomycetes incertae sedis</taxon>
        <taxon>Botryosphaeriales</taxon>
        <taxon>Phyllostictaceae</taxon>
        <taxon>Phyllosticta</taxon>
    </lineage>
</organism>
<gene>
    <name evidence="4" type="ORF">HDK90DRAFT_500590</name>
</gene>
<feature type="compositionally biased region" description="Basic and acidic residues" evidence="2">
    <location>
        <begin position="698"/>
        <end position="713"/>
    </location>
</feature>
<evidence type="ECO:0000256" key="1">
    <source>
        <dbReference type="ARBA" id="ARBA00022468"/>
    </source>
</evidence>
<proteinExistence type="predicted"/>
<feature type="region of interest" description="Disordered" evidence="2">
    <location>
        <begin position="368"/>
        <end position="389"/>
    </location>
</feature>
<reference evidence="4 5" key="1">
    <citation type="submission" date="2024-04" db="EMBL/GenBank/DDBJ databases">
        <title>Phyllosticta paracitricarpa is synonymous to the EU quarantine fungus P. citricarpa based on phylogenomic analyses.</title>
        <authorList>
            <consortium name="Lawrence Berkeley National Laboratory"/>
            <person name="Van Ingen-Buijs V.A."/>
            <person name="Van Westerhoven A.C."/>
            <person name="Haridas S."/>
            <person name="Skiadas P."/>
            <person name="Martin F."/>
            <person name="Groenewald J.Z."/>
            <person name="Crous P.W."/>
            <person name="Seidl M.F."/>
        </authorList>
    </citation>
    <scope>NUCLEOTIDE SEQUENCE [LARGE SCALE GENOMIC DNA]</scope>
    <source>
        <strain evidence="4 5">CBS 123374</strain>
    </source>
</reference>
<dbReference type="InterPro" id="IPR035969">
    <property type="entry name" value="Rab-GAP_TBC_sf"/>
</dbReference>
<accession>A0ABR1Z1T4</accession>
<dbReference type="InterPro" id="IPR000195">
    <property type="entry name" value="Rab-GAP-TBC_dom"/>
</dbReference>
<feature type="compositionally biased region" description="Low complexity" evidence="2">
    <location>
        <begin position="593"/>
        <end position="631"/>
    </location>
</feature>
<dbReference type="PROSITE" id="PS50086">
    <property type="entry name" value="TBC_RABGAP"/>
    <property type="match status" value="1"/>
</dbReference>
<comment type="caution">
    <text evidence="4">The sequence shown here is derived from an EMBL/GenBank/DDBJ whole genome shotgun (WGS) entry which is preliminary data.</text>
</comment>
<evidence type="ECO:0000313" key="4">
    <source>
        <dbReference type="EMBL" id="KAK8246338.1"/>
    </source>
</evidence>
<dbReference type="Proteomes" id="UP001492380">
    <property type="component" value="Unassembled WGS sequence"/>
</dbReference>
<keyword evidence="1" id="KW-0343">GTPase activation</keyword>
<feature type="region of interest" description="Disordered" evidence="2">
    <location>
        <begin position="539"/>
        <end position="764"/>
    </location>
</feature>
<dbReference type="SMART" id="SM00164">
    <property type="entry name" value="TBC"/>
    <property type="match status" value="1"/>
</dbReference>
<feature type="compositionally biased region" description="Low complexity" evidence="2">
    <location>
        <begin position="664"/>
        <end position="676"/>
    </location>
</feature>
<dbReference type="SUPFAM" id="SSF47923">
    <property type="entry name" value="Ypt/Rab-GAP domain of gyp1p"/>
    <property type="match status" value="2"/>
</dbReference>
<evidence type="ECO:0000259" key="3">
    <source>
        <dbReference type="PROSITE" id="PS50086"/>
    </source>
</evidence>
<dbReference type="PANTHER" id="PTHR22957">
    <property type="entry name" value="TBC1 DOMAIN FAMILY MEMBER GTPASE-ACTIVATING PROTEIN"/>
    <property type="match status" value="1"/>
</dbReference>
<dbReference type="Gene3D" id="1.10.472.80">
    <property type="entry name" value="Ypt/Rab-GAP domain of gyp1p, domain 3"/>
    <property type="match status" value="1"/>
</dbReference>
<dbReference type="PANTHER" id="PTHR22957:SF337">
    <property type="entry name" value="TBC1 DOMAIN FAMILY MEMBER 5"/>
    <property type="match status" value="1"/>
</dbReference>
<feature type="domain" description="Rab-GAP TBC" evidence="3">
    <location>
        <begin position="36"/>
        <end position="295"/>
    </location>
</feature>
<dbReference type="Pfam" id="PF00566">
    <property type="entry name" value="RabGAP-TBC"/>
    <property type="match status" value="1"/>
</dbReference>
<protein>
    <submittedName>
        <fullName evidence="4">Rab-GTPase-TBC domain-containing protein</fullName>
    </submittedName>
</protein>
<dbReference type="EMBL" id="JBBWRZ010000001">
    <property type="protein sequence ID" value="KAK8246338.1"/>
    <property type="molecule type" value="Genomic_DNA"/>
</dbReference>
<name>A0ABR1Z1T4_9PEZI</name>
<sequence>MRSAGDARVSWDLLEKASSLDELRNRLIALEGDDATLVNSQRSGCWKAFLLFENLNRAEWPTILSDSRTIYNSLRSHFLRAIENPDEVESALDPLSEHEESPWVALRKDEALRAEIFQDVERCMPDNTYFRQPDTQKMMLDILFIFCKLNPEVGYRQGMHEVLAPILWVVEREAIDPRQKGAVWKGQGKDLMLDLYNMRYIEHDTFTLFGLVMQNAKVFYEPSKTDQSSDSPMLQKCRRIFEKKLPKADPELAAHLEQLQIAPQMFLMRWMRLLFGREFPFDDVLFMWDLIFAIDPTLEIMDHVCIAMLLRIRWTLLESDDNMVIATLLRYPAPDPEHTPRTFVQDAMVLKQKLNVQTASGLIFKYSGRLPTPPDRPDTPQYDRLSTPDRAKSPLRQMFRPMSPSGGIEAILQGAARDLHRTGERWGFNKAVRDAVGDFRKNLQEFQPGRNSPNFKSMIRGDYNAPADSDVLLQKVTALEQRNKQLAKMLEAAVANLWTCQKEAMDGKGSEKQAVDALGMAIARVQVMQVYLEDSSIPLPVDEPTAEEKLTSTQTPVAPTAPAEEGSKPPDPPADSSKLGLISRAALLSGEKATASSPTTRSATPTLAMRSSAASASAENLSSSAPTQSSSPIKQPAAPRPRPSIASSSFSWMLGGEPEQSTPASSFAAASSCSSFQPVEKRERRRQKPPSKPSSISSKKEVGIKGSGNEDRNSFLFGDDDEEFMGPLGDPGNGKGKAKTRSKNDVYNLDDVPGSVGSGIGNVE</sequence>